<evidence type="ECO:0000313" key="3">
    <source>
        <dbReference type="EMBL" id="SHM65709.1"/>
    </source>
</evidence>
<evidence type="ECO:0000259" key="2">
    <source>
        <dbReference type="Pfam" id="PF13568"/>
    </source>
</evidence>
<dbReference type="Pfam" id="PF13568">
    <property type="entry name" value="OMP_b-brl_2"/>
    <property type="match status" value="1"/>
</dbReference>
<dbReference type="Proteomes" id="UP000190235">
    <property type="component" value="Chromosome I"/>
</dbReference>
<dbReference type="STRING" id="143223.SAMN05878281_1473"/>
<dbReference type="SUPFAM" id="SSF56925">
    <property type="entry name" value="OMPA-like"/>
    <property type="match status" value="1"/>
</dbReference>
<proteinExistence type="predicted"/>
<evidence type="ECO:0000256" key="1">
    <source>
        <dbReference type="SAM" id="SignalP"/>
    </source>
</evidence>
<dbReference type="AlphaFoldDB" id="A0A1M7KK49"/>
<feature type="domain" description="Outer membrane protein beta-barrel" evidence="2">
    <location>
        <begin position="31"/>
        <end position="180"/>
    </location>
</feature>
<keyword evidence="4" id="KW-1185">Reference proteome</keyword>
<organism evidence="3 4">
    <name type="scientific">Salegentibacter salegens</name>
    <dbReference type="NCBI Taxonomy" id="143223"/>
    <lineage>
        <taxon>Bacteria</taxon>
        <taxon>Pseudomonadati</taxon>
        <taxon>Bacteroidota</taxon>
        <taxon>Flavobacteriia</taxon>
        <taxon>Flavobacteriales</taxon>
        <taxon>Flavobacteriaceae</taxon>
        <taxon>Salegentibacter</taxon>
    </lineage>
</organism>
<evidence type="ECO:0000313" key="4">
    <source>
        <dbReference type="Proteomes" id="UP000190235"/>
    </source>
</evidence>
<dbReference type="InterPro" id="IPR011250">
    <property type="entry name" value="OMP/PagP_B-barrel"/>
</dbReference>
<dbReference type="InterPro" id="IPR025665">
    <property type="entry name" value="Beta-barrel_OMP_2"/>
</dbReference>
<protein>
    <submittedName>
        <fullName evidence="3">Outer membrane protein beta-barrel domain-containing protein</fullName>
    </submittedName>
</protein>
<sequence>MRYQNLTIKQSTMKKLMFIAVFLFSSIGLMAQEADFGIKGGFNYGATGDLERESAANDLGEIIEGKEKSGYHIGLFSRFEIVGIFLQPELMFTRLNTEYETFNYKIDKIDAPVLLGVNVLGPLNIKAGPSFQYIINNELEDTPLKIGDVEKDITVGYQLGAGLNLGRLGFDVRYEGAFTENTAFSEEASDNFSIDSRPSQWILSLSYAF</sequence>
<dbReference type="EMBL" id="LT670848">
    <property type="protein sequence ID" value="SHM65709.1"/>
    <property type="molecule type" value="Genomic_DNA"/>
</dbReference>
<accession>A0A1M7KK49</accession>
<reference evidence="4" key="1">
    <citation type="submission" date="2016-11" db="EMBL/GenBank/DDBJ databases">
        <authorList>
            <person name="Varghese N."/>
            <person name="Submissions S."/>
        </authorList>
    </citation>
    <scope>NUCLEOTIDE SEQUENCE [LARGE SCALE GENOMIC DNA]</scope>
    <source>
        <strain evidence="4">ACAM 48</strain>
    </source>
</reference>
<gene>
    <name evidence="3" type="ORF">SAMN05878281_1473</name>
</gene>
<feature type="chain" id="PRO_5013223730" evidence="1">
    <location>
        <begin position="32"/>
        <end position="209"/>
    </location>
</feature>
<name>A0A1M7KK49_9FLAO</name>
<feature type="signal peptide" evidence="1">
    <location>
        <begin position="1"/>
        <end position="31"/>
    </location>
</feature>
<keyword evidence="1" id="KW-0732">Signal</keyword>